<organism evidence="1">
    <name type="scientific">Aphanomyces astaci</name>
    <name type="common">Crayfish plague agent</name>
    <dbReference type="NCBI Taxonomy" id="112090"/>
    <lineage>
        <taxon>Eukaryota</taxon>
        <taxon>Sar</taxon>
        <taxon>Stramenopiles</taxon>
        <taxon>Oomycota</taxon>
        <taxon>Saprolegniomycetes</taxon>
        <taxon>Saprolegniales</taxon>
        <taxon>Verrucalvaceae</taxon>
        <taxon>Aphanomyces</taxon>
    </lineage>
</organism>
<dbReference type="AlphaFoldDB" id="W4G8W3"/>
<gene>
    <name evidence="1" type="ORF">H257_10103</name>
</gene>
<protein>
    <submittedName>
        <fullName evidence="1">Uncharacterized protein</fullName>
    </submittedName>
</protein>
<accession>W4G8W3</accession>
<evidence type="ECO:0000313" key="1">
    <source>
        <dbReference type="EMBL" id="ETV75726.1"/>
    </source>
</evidence>
<sequence length="455" mass="49541">MLANQTFSVLLCVDLGFSQSNMFDCAVSSNAAMSNFRGDDVAQHERTRSLGLTAGTIVLLGFGEACLRCRRPVPLGLACRYALFNFIPSFVWRSIDMPLICRSAKASLADTVDASVLSEALRSVRYIVASYSALYHWLKLPHQTLPSEKVLRLTTPTSRLTPYSVRTHGDHVQPVEIDVAAPDVTGLRMQQWCLHQLDATRPDVFLLEVDLSSVASSAQAASILTSARHVVEPFRGPRAFARRMEAVVVLLTSPATAPDVVAGQDWDVCINTASIVSTHVVDILDAISTTAAAAPHEEAHDAKSDRVHDTSPVIVHTDSMDQFQSLASGLLQANRIPLRYREDDGSTLLTDAAAAVHVLAFQKPSSAVERLHVLLDQEVDATHICIVTDAPDFSAAPGVHVLHIPALCDQALQVIRGHLRCGMTTDEVQDSLRLRYGPMNSITATGFRRDKYSTV</sequence>
<proteinExistence type="predicted"/>
<dbReference type="EMBL" id="KI913139">
    <property type="protein sequence ID" value="ETV75726.1"/>
    <property type="molecule type" value="Genomic_DNA"/>
</dbReference>
<reference evidence="1" key="1">
    <citation type="submission" date="2013-12" db="EMBL/GenBank/DDBJ databases">
        <title>The Genome Sequence of Aphanomyces astaci APO3.</title>
        <authorList>
            <consortium name="The Broad Institute Genomics Platform"/>
            <person name="Russ C."/>
            <person name="Tyler B."/>
            <person name="van West P."/>
            <person name="Dieguez-Uribeondo J."/>
            <person name="Young S.K."/>
            <person name="Zeng Q."/>
            <person name="Gargeya S."/>
            <person name="Fitzgerald M."/>
            <person name="Abouelleil A."/>
            <person name="Alvarado L."/>
            <person name="Chapman S.B."/>
            <person name="Gainer-Dewar J."/>
            <person name="Goldberg J."/>
            <person name="Griggs A."/>
            <person name="Gujja S."/>
            <person name="Hansen M."/>
            <person name="Howarth C."/>
            <person name="Imamovic A."/>
            <person name="Ireland A."/>
            <person name="Larimer J."/>
            <person name="McCowan C."/>
            <person name="Murphy C."/>
            <person name="Pearson M."/>
            <person name="Poon T.W."/>
            <person name="Priest M."/>
            <person name="Roberts A."/>
            <person name="Saif S."/>
            <person name="Shea T."/>
            <person name="Sykes S."/>
            <person name="Wortman J."/>
            <person name="Nusbaum C."/>
            <person name="Birren B."/>
        </authorList>
    </citation>
    <scope>NUCLEOTIDE SEQUENCE [LARGE SCALE GENOMIC DNA]</scope>
    <source>
        <strain evidence="1">APO3</strain>
    </source>
</reference>
<dbReference type="RefSeq" id="XP_009834857.1">
    <property type="nucleotide sequence ID" value="XM_009836555.1"/>
</dbReference>
<name>W4G8W3_APHAT</name>
<dbReference type="GeneID" id="20812099"/>
<dbReference type="VEuPathDB" id="FungiDB:H257_10103"/>
<dbReference type="OrthoDB" id="74503at2759"/>